<organism evidence="6 7">
    <name type="scientific">Occultella aeris</name>
    <dbReference type="NCBI Taxonomy" id="2761496"/>
    <lineage>
        <taxon>Bacteria</taxon>
        <taxon>Bacillati</taxon>
        <taxon>Actinomycetota</taxon>
        <taxon>Actinomycetes</taxon>
        <taxon>Micrococcales</taxon>
        <taxon>Ruaniaceae</taxon>
        <taxon>Occultella</taxon>
    </lineage>
</organism>
<dbReference type="PANTHER" id="PTHR30136:SF24">
    <property type="entry name" value="HTH-TYPE TRANSCRIPTIONAL REPRESSOR ALLR"/>
    <property type="match status" value="1"/>
</dbReference>
<dbReference type="InterPro" id="IPR014757">
    <property type="entry name" value="Tscrpt_reg_IclR_C"/>
</dbReference>
<dbReference type="InterPro" id="IPR005471">
    <property type="entry name" value="Tscrpt_reg_IclR_N"/>
</dbReference>
<dbReference type="GO" id="GO:0003700">
    <property type="term" value="F:DNA-binding transcription factor activity"/>
    <property type="evidence" value="ECO:0007669"/>
    <property type="project" value="TreeGrafter"/>
</dbReference>
<evidence type="ECO:0000313" key="7">
    <source>
        <dbReference type="Proteomes" id="UP000419743"/>
    </source>
</evidence>
<dbReference type="RefSeq" id="WP_156741599.1">
    <property type="nucleotide sequence ID" value="NZ_CACRYJ010000042.1"/>
</dbReference>
<dbReference type="InterPro" id="IPR036390">
    <property type="entry name" value="WH_DNA-bd_sf"/>
</dbReference>
<keyword evidence="7" id="KW-1185">Reference proteome</keyword>
<dbReference type="EMBL" id="CACRYJ010000042">
    <property type="protein sequence ID" value="VZO37957.1"/>
    <property type="molecule type" value="Genomic_DNA"/>
</dbReference>
<dbReference type="InterPro" id="IPR036388">
    <property type="entry name" value="WH-like_DNA-bd_sf"/>
</dbReference>
<evidence type="ECO:0000313" key="6">
    <source>
        <dbReference type="EMBL" id="VZO37957.1"/>
    </source>
</evidence>
<dbReference type="AlphaFoldDB" id="A0A7M4DL61"/>
<sequence>MTEQSPMGSVDKALLVLTELSAAGPRGRSLADLAEAVSVSKSTLHRTLAALRYRHFVAQDPVSGSYRLGAAAIDLGATFIEGDNLPALLHPMLESIRDSFDELCQLGVLDGTDVVYVDKAEPAHAIRVWSAVGRRIAALTTALGRSLLAAGEVDRRILGRLAPPARFTPEEVQRSWEAVVNARLDGYAVERGESEPGIGCVAVAILRARRPVAAVSVTMPLERLEHQIPELGGRLRRVVEAELPGSLSLPPTL</sequence>
<evidence type="ECO:0000259" key="4">
    <source>
        <dbReference type="PROSITE" id="PS51077"/>
    </source>
</evidence>
<protein>
    <submittedName>
        <fullName evidence="6">Acetate operon repressor</fullName>
    </submittedName>
</protein>
<dbReference type="PANTHER" id="PTHR30136">
    <property type="entry name" value="HELIX-TURN-HELIX TRANSCRIPTIONAL REGULATOR, ICLR FAMILY"/>
    <property type="match status" value="1"/>
</dbReference>
<keyword evidence="3" id="KW-0804">Transcription</keyword>
<feature type="domain" description="HTH iclR-type" evidence="4">
    <location>
        <begin position="7"/>
        <end position="70"/>
    </location>
</feature>
<dbReference type="SUPFAM" id="SSF46785">
    <property type="entry name" value="Winged helix' DNA-binding domain"/>
    <property type="match status" value="1"/>
</dbReference>
<reference evidence="6 7" key="1">
    <citation type="submission" date="2019-11" db="EMBL/GenBank/DDBJ databases">
        <authorList>
            <person name="Criscuolo A."/>
        </authorList>
    </citation>
    <scope>NUCLEOTIDE SEQUENCE [LARGE SCALE GENOMIC DNA]</scope>
    <source>
        <strain evidence="6">CIP111667</strain>
    </source>
</reference>
<evidence type="ECO:0000256" key="3">
    <source>
        <dbReference type="ARBA" id="ARBA00023163"/>
    </source>
</evidence>
<dbReference type="PROSITE" id="PS51077">
    <property type="entry name" value="HTH_ICLR"/>
    <property type="match status" value="1"/>
</dbReference>
<dbReference type="InterPro" id="IPR050707">
    <property type="entry name" value="HTH_MetabolicPath_Reg"/>
</dbReference>
<evidence type="ECO:0000256" key="1">
    <source>
        <dbReference type="ARBA" id="ARBA00023015"/>
    </source>
</evidence>
<keyword evidence="2" id="KW-0238">DNA-binding</keyword>
<dbReference type="InterPro" id="IPR029016">
    <property type="entry name" value="GAF-like_dom_sf"/>
</dbReference>
<dbReference type="Gene3D" id="3.30.450.40">
    <property type="match status" value="1"/>
</dbReference>
<feature type="domain" description="IclR-ED" evidence="5">
    <location>
        <begin position="71"/>
        <end position="253"/>
    </location>
</feature>
<dbReference type="GO" id="GO:0003677">
    <property type="term" value="F:DNA binding"/>
    <property type="evidence" value="ECO:0007669"/>
    <property type="project" value="UniProtKB-KW"/>
</dbReference>
<dbReference type="Proteomes" id="UP000419743">
    <property type="component" value="Unassembled WGS sequence"/>
</dbReference>
<dbReference type="Pfam" id="PF09339">
    <property type="entry name" value="HTH_IclR"/>
    <property type="match status" value="1"/>
</dbReference>
<dbReference type="GO" id="GO:0045892">
    <property type="term" value="P:negative regulation of DNA-templated transcription"/>
    <property type="evidence" value="ECO:0007669"/>
    <property type="project" value="TreeGrafter"/>
</dbReference>
<accession>A0A7M4DL61</accession>
<dbReference type="SUPFAM" id="SSF55781">
    <property type="entry name" value="GAF domain-like"/>
    <property type="match status" value="1"/>
</dbReference>
<keyword evidence="1" id="KW-0805">Transcription regulation</keyword>
<dbReference type="Pfam" id="PF01614">
    <property type="entry name" value="IclR_C"/>
    <property type="match status" value="1"/>
</dbReference>
<comment type="caution">
    <text evidence="6">The sequence shown here is derived from an EMBL/GenBank/DDBJ whole genome shotgun (WGS) entry which is preliminary data.</text>
</comment>
<dbReference type="PROSITE" id="PS51078">
    <property type="entry name" value="ICLR_ED"/>
    <property type="match status" value="1"/>
</dbReference>
<name>A0A7M4DL61_9MICO</name>
<evidence type="ECO:0000259" key="5">
    <source>
        <dbReference type="PROSITE" id="PS51078"/>
    </source>
</evidence>
<dbReference type="SMART" id="SM00346">
    <property type="entry name" value="HTH_ICLR"/>
    <property type="match status" value="1"/>
</dbReference>
<evidence type="ECO:0000256" key="2">
    <source>
        <dbReference type="ARBA" id="ARBA00023125"/>
    </source>
</evidence>
<gene>
    <name evidence="6" type="primary">iclR_4</name>
    <name evidence="6" type="ORF">HALOF300_02877</name>
</gene>
<dbReference type="Gene3D" id="1.10.10.10">
    <property type="entry name" value="Winged helix-like DNA-binding domain superfamily/Winged helix DNA-binding domain"/>
    <property type="match status" value="1"/>
</dbReference>
<proteinExistence type="predicted"/>